<gene>
    <name evidence="2" type="ORF">GQ55_2G390300</name>
</gene>
<feature type="compositionally biased region" description="Basic residues" evidence="1">
    <location>
        <begin position="91"/>
        <end position="100"/>
    </location>
</feature>
<dbReference type="Gramene" id="PUZ72386">
    <property type="protein sequence ID" value="PUZ72386"/>
    <property type="gene ID" value="GQ55_2G390300"/>
</dbReference>
<dbReference type="EMBL" id="CM009750">
    <property type="protein sequence ID" value="PUZ72386.1"/>
    <property type="molecule type" value="Genomic_DNA"/>
</dbReference>
<reference evidence="2 3" key="1">
    <citation type="submission" date="2018-04" db="EMBL/GenBank/DDBJ databases">
        <title>WGS assembly of Panicum hallii var. hallii HAL2.</title>
        <authorList>
            <person name="Lovell J."/>
            <person name="Jenkins J."/>
            <person name="Lowry D."/>
            <person name="Mamidi S."/>
            <person name="Sreedasyam A."/>
            <person name="Weng X."/>
            <person name="Barry K."/>
            <person name="Bonette J."/>
            <person name="Campitelli B."/>
            <person name="Daum C."/>
            <person name="Gordon S."/>
            <person name="Gould B."/>
            <person name="Lipzen A."/>
            <person name="MacQueen A."/>
            <person name="Palacio-Mejia J."/>
            <person name="Plott C."/>
            <person name="Shakirov E."/>
            <person name="Shu S."/>
            <person name="Yoshinaga Y."/>
            <person name="Zane M."/>
            <person name="Rokhsar D."/>
            <person name="Grimwood J."/>
            <person name="Schmutz J."/>
            <person name="Juenger T."/>
        </authorList>
    </citation>
    <scope>NUCLEOTIDE SEQUENCE [LARGE SCALE GENOMIC DNA]</scope>
    <source>
        <strain evidence="3">cv. HAL2</strain>
    </source>
</reference>
<feature type="compositionally biased region" description="Low complexity" evidence="1">
    <location>
        <begin position="73"/>
        <end position="90"/>
    </location>
</feature>
<evidence type="ECO:0000313" key="3">
    <source>
        <dbReference type="Proteomes" id="UP000244336"/>
    </source>
</evidence>
<feature type="compositionally biased region" description="Low complexity" evidence="1">
    <location>
        <begin position="18"/>
        <end position="42"/>
    </location>
</feature>
<dbReference type="PANTHER" id="PTHR35318">
    <property type="entry name" value="BNAA10G08410D PROTEIN"/>
    <property type="match status" value="1"/>
</dbReference>
<accession>A0A2T7EX29</accession>
<sequence>MKLFAFVRRARRSPPPSTSTAPAAAPEDATAAAPEDATAAAPAEKRRRRPSSSGSASWKPTLGAISEDAALTAASAATTKVQAKPAPAAKAKARSPRRATRAASYDDFRHYGPPTVLPAFSPTAFLF</sequence>
<evidence type="ECO:0000256" key="1">
    <source>
        <dbReference type="SAM" id="MobiDB-lite"/>
    </source>
</evidence>
<name>A0A2T7EX29_9POAL</name>
<organism evidence="2 3">
    <name type="scientific">Panicum hallii var. hallii</name>
    <dbReference type="NCBI Taxonomy" id="1504633"/>
    <lineage>
        <taxon>Eukaryota</taxon>
        <taxon>Viridiplantae</taxon>
        <taxon>Streptophyta</taxon>
        <taxon>Embryophyta</taxon>
        <taxon>Tracheophyta</taxon>
        <taxon>Spermatophyta</taxon>
        <taxon>Magnoliopsida</taxon>
        <taxon>Liliopsida</taxon>
        <taxon>Poales</taxon>
        <taxon>Poaceae</taxon>
        <taxon>PACMAD clade</taxon>
        <taxon>Panicoideae</taxon>
        <taxon>Panicodae</taxon>
        <taxon>Paniceae</taxon>
        <taxon>Panicinae</taxon>
        <taxon>Panicum</taxon>
        <taxon>Panicum sect. Panicum</taxon>
    </lineage>
</organism>
<dbReference type="Proteomes" id="UP000244336">
    <property type="component" value="Chromosome 2"/>
</dbReference>
<protein>
    <submittedName>
        <fullName evidence="2">Uncharacterized protein</fullName>
    </submittedName>
</protein>
<proteinExistence type="predicted"/>
<keyword evidence="3" id="KW-1185">Reference proteome</keyword>
<evidence type="ECO:0000313" key="2">
    <source>
        <dbReference type="EMBL" id="PUZ72386.1"/>
    </source>
</evidence>
<dbReference type="PANTHER" id="PTHR35318:SF14">
    <property type="entry name" value="OS07G0546200 PROTEIN"/>
    <property type="match status" value="1"/>
</dbReference>
<dbReference type="AlphaFoldDB" id="A0A2T7EX29"/>
<feature type="region of interest" description="Disordered" evidence="1">
    <location>
        <begin position="1"/>
        <end position="61"/>
    </location>
</feature>
<feature type="region of interest" description="Disordered" evidence="1">
    <location>
        <begin position="73"/>
        <end position="108"/>
    </location>
</feature>